<dbReference type="Proteomes" id="UP000075398">
    <property type="component" value="Unassembled WGS sequence"/>
</dbReference>
<name>A0A150IVR8_9EURY</name>
<comment type="caution">
    <text evidence="1">The sequence shown here is derived from an EMBL/GenBank/DDBJ whole genome shotgun (WGS) entry which is preliminary data.</text>
</comment>
<dbReference type="AlphaFoldDB" id="A0A150IVR8"/>
<sequence>MDHVVYLDAKAKEIDNILSGNKKMIIRGATGRKIPYGRVNSGDILYFINNNSEGFVKALAKVKIVFNSEKMSPEESKNLIEKNQEKLKLTDKQLNRWIGKRYLVLIEIDDVVEVIPFKIDKTDYGNMDDWLIVEDINKVK</sequence>
<reference evidence="1 2" key="1">
    <citation type="journal article" date="2016" name="ISME J.">
        <title>Chasing the elusive Euryarchaeota class WSA2: genomes reveal a uniquely fastidious methyl-reducing methanogen.</title>
        <authorList>
            <person name="Nobu M.K."/>
            <person name="Narihiro T."/>
            <person name="Kuroda K."/>
            <person name="Mei R."/>
            <person name="Liu W.T."/>
        </authorList>
    </citation>
    <scope>NUCLEOTIDE SEQUENCE [LARGE SCALE GENOMIC DNA]</scope>
    <source>
        <strain evidence="1">U1lsi0528_Bin055</strain>
    </source>
</reference>
<evidence type="ECO:0008006" key="3">
    <source>
        <dbReference type="Google" id="ProtNLM"/>
    </source>
</evidence>
<proteinExistence type="predicted"/>
<evidence type="ECO:0000313" key="2">
    <source>
        <dbReference type="Proteomes" id="UP000075398"/>
    </source>
</evidence>
<organism evidence="1 2">
    <name type="scientific">Candidatus Methanofastidiosum methylothiophilum</name>
    <dbReference type="NCBI Taxonomy" id="1705564"/>
    <lineage>
        <taxon>Archaea</taxon>
        <taxon>Methanobacteriati</taxon>
        <taxon>Methanobacteriota</taxon>
        <taxon>Stenosarchaea group</taxon>
        <taxon>Candidatus Methanofastidiosia</taxon>
        <taxon>Candidatus Methanofastidiosales</taxon>
        <taxon>Candidatus Methanofastidiosaceae</taxon>
        <taxon>Candidatus Methanofastidiosum</taxon>
    </lineage>
</organism>
<dbReference type="EMBL" id="LNGC01000111">
    <property type="protein sequence ID" value="KYC49042.1"/>
    <property type="molecule type" value="Genomic_DNA"/>
</dbReference>
<protein>
    <recommendedName>
        <fullName evidence="3">ASCH domain-containing protein</fullName>
    </recommendedName>
</protein>
<gene>
    <name evidence="1" type="ORF">AMQ22_01750</name>
</gene>
<evidence type="ECO:0000313" key="1">
    <source>
        <dbReference type="EMBL" id="KYC49042.1"/>
    </source>
</evidence>
<accession>A0A150IVR8</accession>